<sequence>MILFGEGDNQPSVIDTGFYYLEQLLASIDLSLTDINRQIDASGETDREYLCDHGEYLIGVGFCAMQRYLFDFLQDEDIDPGLARELGPHSTKGVPIAKLIHAAGNYWKHEPEWHVWLTELKKRSQDTVDAVLHGKDSSHYPLAALLYELSGNEPLLLSNCLPHLTEWRDHVVDKLTKSA</sequence>
<name>A0ABQ0I1T6_9ALTE</name>
<comment type="caution">
    <text evidence="1">The sequence shown here is derived from an EMBL/GenBank/DDBJ whole genome shotgun (WGS) entry which is preliminary data.</text>
</comment>
<reference evidence="1 2" key="1">
    <citation type="journal article" date="2014" name="Environ. Microbiol.">
        <title>Comparative genomics of the marine bacterial genus Glaciecola reveals the high degree of genomic diversity and genomic characteristic for cold adaptation.</title>
        <authorList>
            <person name="Qin Q.L."/>
            <person name="Xie B.B."/>
            <person name="Yu Y."/>
            <person name="Shu Y.L."/>
            <person name="Rong J.C."/>
            <person name="Zhang Y.J."/>
            <person name="Zhao D.L."/>
            <person name="Chen X.L."/>
            <person name="Zhang X.Y."/>
            <person name="Chen B."/>
            <person name="Zhou B.C."/>
            <person name="Zhang Y.Z."/>
        </authorList>
    </citation>
    <scope>NUCLEOTIDE SEQUENCE [LARGE SCALE GENOMIC DNA]</scope>
    <source>
        <strain evidence="1 2">NO2</strain>
    </source>
</reference>
<dbReference type="Proteomes" id="UP000008372">
    <property type="component" value="Unassembled WGS sequence"/>
</dbReference>
<evidence type="ECO:0000313" key="1">
    <source>
        <dbReference type="EMBL" id="GAC03276.1"/>
    </source>
</evidence>
<proteinExistence type="predicted"/>
<organism evidence="1 2">
    <name type="scientific">Paraglaciecola agarilytica NO2</name>
    <dbReference type="NCBI Taxonomy" id="1125747"/>
    <lineage>
        <taxon>Bacteria</taxon>
        <taxon>Pseudomonadati</taxon>
        <taxon>Pseudomonadota</taxon>
        <taxon>Gammaproteobacteria</taxon>
        <taxon>Alteromonadales</taxon>
        <taxon>Alteromonadaceae</taxon>
        <taxon>Paraglaciecola</taxon>
    </lineage>
</organism>
<gene>
    <name evidence="1" type="ORF">GAGA_0411</name>
</gene>
<accession>A0ABQ0I1T6</accession>
<protein>
    <submittedName>
        <fullName evidence="1">Uncharacterized protein</fullName>
    </submittedName>
</protein>
<dbReference type="RefSeq" id="WP_008302105.1">
    <property type="nucleotide sequence ID" value="NZ_BAEK01000007.1"/>
</dbReference>
<keyword evidence="2" id="KW-1185">Reference proteome</keyword>
<evidence type="ECO:0000313" key="2">
    <source>
        <dbReference type="Proteomes" id="UP000008372"/>
    </source>
</evidence>
<dbReference type="EMBL" id="BAEK01000007">
    <property type="protein sequence ID" value="GAC03276.1"/>
    <property type="molecule type" value="Genomic_DNA"/>
</dbReference>